<keyword evidence="1" id="KW-0732">Signal</keyword>
<dbReference type="Pfam" id="PF03995">
    <property type="entry name" value="Inhibitor_I36"/>
    <property type="match status" value="1"/>
</dbReference>
<evidence type="ECO:0000313" key="3">
    <source>
        <dbReference type="Proteomes" id="UP001500689"/>
    </source>
</evidence>
<protein>
    <submittedName>
        <fullName evidence="2">Peptidase inhibitor family I36 protein</fullName>
    </submittedName>
</protein>
<evidence type="ECO:0000256" key="1">
    <source>
        <dbReference type="SAM" id="SignalP"/>
    </source>
</evidence>
<reference evidence="3" key="1">
    <citation type="journal article" date="2019" name="Int. J. Syst. Evol. Microbiol.">
        <title>The Global Catalogue of Microorganisms (GCM) 10K type strain sequencing project: providing services to taxonomists for standard genome sequencing and annotation.</title>
        <authorList>
            <consortium name="The Broad Institute Genomics Platform"/>
            <consortium name="The Broad Institute Genome Sequencing Center for Infectious Disease"/>
            <person name="Wu L."/>
            <person name="Ma J."/>
        </authorList>
    </citation>
    <scope>NUCLEOTIDE SEQUENCE [LARGE SCALE GENOMIC DNA]</scope>
    <source>
        <strain evidence="3">JCM 16898</strain>
    </source>
</reference>
<evidence type="ECO:0000313" key="2">
    <source>
        <dbReference type="EMBL" id="GAA3552080.1"/>
    </source>
</evidence>
<dbReference type="Proteomes" id="UP001500689">
    <property type="component" value="Unassembled WGS sequence"/>
</dbReference>
<accession>A0ABP6WIK9</accession>
<dbReference type="EMBL" id="BAAAZN010000008">
    <property type="protein sequence ID" value="GAA3552080.1"/>
    <property type="molecule type" value="Genomic_DNA"/>
</dbReference>
<proteinExistence type="predicted"/>
<gene>
    <name evidence="2" type="ORF">GCM10022222_39580</name>
</gene>
<comment type="caution">
    <text evidence="2">The sequence shown here is derived from an EMBL/GenBank/DDBJ whole genome shotgun (WGS) entry which is preliminary data.</text>
</comment>
<keyword evidence="3" id="KW-1185">Reference proteome</keyword>
<organism evidence="2 3">
    <name type="scientific">Amycolatopsis ultiminotia</name>
    <dbReference type="NCBI Taxonomy" id="543629"/>
    <lineage>
        <taxon>Bacteria</taxon>
        <taxon>Bacillati</taxon>
        <taxon>Actinomycetota</taxon>
        <taxon>Actinomycetes</taxon>
        <taxon>Pseudonocardiales</taxon>
        <taxon>Pseudonocardiaceae</taxon>
        <taxon>Amycolatopsis</taxon>
    </lineage>
</organism>
<sequence>MRKVLAAAVAVVAMCFIAPSASGADAPTGKARNGKCEAGEFCLYWGAAQRGAVSDFRGSVSSYGSSQPGCYEFKTPKAPGHGQCVKNNAVSARNLTHKTVRVYFNSNYRGAYDTIKPGQSVPLHKTFVNNASHKLL</sequence>
<dbReference type="RefSeq" id="WP_344861854.1">
    <property type="nucleotide sequence ID" value="NZ_BAAAZN010000008.1"/>
</dbReference>
<feature type="chain" id="PRO_5046611997" evidence="1">
    <location>
        <begin position="24"/>
        <end position="136"/>
    </location>
</feature>
<feature type="signal peptide" evidence="1">
    <location>
        <begin position="1"/>
        <end position="23"/>
    </location>
</feature>
<name>A0ABP6WIK9_9PSEU</name>